<accession>A0A8J3MF68</accession>
<evidence type="ECO:0000313" key="1">
    <source>
        <dbReference type="EMBL" id="GHG92616.1"/>
    </source>
</evidence>
<dbReference type="EMBL" id="BNAP01000009">
    <property type="protein sequence ID" value="GHG92616.1"/>
    <property type="molecule type" value="Genomic_DNA"/>
</dbReference>
<reference evidence="1" key="2">
    <citation type="submission" date="2020-09" db="EMBL/GenBank/DDBJ databases">
        <authorList>
            <person name="Sun Q."/>
            <person name="Zhou Y."/>
        </authorList>
    </citation>
    <scope>NUCLEOTIDE SEQUENCE</scope>
    <source>
        <strain evidence="1">CGMCC 1.7081</strain>
    </source>
</reference>
<keyword evidence="2" id="KW-1185">Reference proteome</keyword>
<comment type="caution">
    <text evidence="1">The sequence shown here is derived from an EMBL/GenBank/DDBJ whole genome shotgun (WGS) entry which is preliminary data.</text>
</comment>
<sequence>MFVCLAVISGLQAARSGTSLCMAPYCPEGISPTSWSRLAIPVLLSPIAARIAISGAAARTCSHRQELVTKGVADDENIARKGSVILGCFLCAMHNLTAKSLCGKPDSALW</sequence>
<proteinExistence type="predicted"/>
<dbReference type="AlphaFoldDB" id="A0A8J3MF68"/>
<gene>
    <name evidence="1" type="ORF">GCM10010961_24760</name>
</gene>
<organism evidence="1 2">
    <name type="scientific">Pseudodonghicola xiamenensis</name>
    <dbReference type="NCBI Taxonomy" id="337702"/>
    <lineage>
        <taxon>Bacteria</taxon>
        <taxon>Pseudomonadati</taxon>
        <taxon>Pseudomonadota</taxon>
        <taxon>Alphaproteobacteria</taxon>
        <taxon>Rhodobacterales</taxon>
        <taxon>Paracoccaceae</taxon>
        <taxon>Pseudodonghicola</taxon>
    </lineage>
</organism>
<name>A0A8J3MF68_9RHOB</name>
<reference evidence="1" key="1">
    <citation type="journal article" date="2014" name="Int. J. Syst. Evol. Microbiol.">
        <title>Complete genome sequence of Corynebacterium casei LMG S-19264T (=DSM 44701T), isolated from a smear-ripened cheese.</title>
        <authorList>
            <consortium name="US DOE Joint Genome Institute (JGI-PGF)"/>
            <person name="Walter F."/>
            <person name="Albersmeier A."/>
            <person name="Kalinowski J."/>
            <person name="Ruckert C."/>
        </authorList>
    </citation>
    <scope>NUCLEOTIDE SEQUENCE</scope>
    <source>
        <strain evidence="1">CGMCC 1.7081</strain>
    </source>
</reference>
<dbReference type="Proteomes" id="UP000611500">
    <property type="component" value="Unassembled WGS sequence"/>
</dbReference>
<evidence type="ECO:0000313" key="2">
    <source>
        <dbReference type="Proteomes" id="UP000611500"/>
    </source>
</evidence>
<protein>
    <submittedName>
        <fullName evidence="1">Uncharacterized protein</fullName>
    </submittedName>
</protein>